<feature type="binding site" evidence="4">
    <location>
        <position position="279"/>
    </location>
    <ligand>
        <name>S-adenosyl-L-methionine</name>
        <dbReference type="ChEBI" id="CHEBI:59789"/>
    </ligand>
</feature>
<dbReference type="GO" id="GO:0032259">
    <property type="term" value="P:methylation"/>
    <property type="evidence" value="ECO:0007669"/>
    <property type="project" value="UniProtKB-KW"/>
</dbReference>
<evidence type="ECO:0000256" key="5">
    <source>
        <dbReference type="PIRSR" id="PIRSR015894-3"/>
    </source>
</evidence>
<dbReference type="Gene3D" id="2.70.160.11">
    <property type="entry name" value="Hnrnp arginine n-methyltransferase1"/>
    <property type="match status" value="1"/>
</dbReference>
<dbReference type="GO" id="GO:0005829">
    <property type="term" value="C:cytosol"/>
    <property type="evidence" value="ECO:0000318"/>
    <property type="project" value="GO_Central"/>
</dbReference>
<keyword evidence="10" id="KW-1185">Reference proteome</keyword>
<proteinExistence type="predicted"/>
<dbReference type="InterPro" id="IPR035247">
    <property type="entry name" value="PRMT5_TIM"/>
</dbReference>
<reference evidence="9 10" key="1">
    <citation type="journal article" date="2006" name="Science">
        <title>The genome of black cottonwood, Populus trichocarpa (Torr. &amp; Gray).</title>
        <authorList>
            <person name="Tuskan G.A."/>
            <person name="Difazio S."/>
            <person name="Jansson S."/>
            <person name="Bohlmann J."/>
            <person name="Grigoriev I."/>
            <person name="Hellsten U."/>
            <person name="Putnam N."/>
            <person name="Ralph S."/>
            <person name="Rombauts S."/>
            <person name="Salamov A."/>
            <person name="Schein J."/>
            <person name="Sterck L."/>
            <person name="Aerts A."/>
            <person name="Bhalerao R.R."/>
            <person name="Bhalerao R.P."/>
            <person name="Blaudez D."/>
            <person name="Boerjan W."/>
            <person name="Brun A."/>
            <person name="Brunner A."/>
            <person name="Busov V."/>
            <person name="Campbell M."/>
            <person name="Carlson J."/>
            <person name="Chalot M."/>
            <person name="Chapman J."/>
            <person name="Chen G.L."/>
            <person name="Cooper D."/>
            <person name="Coutinho P.M."/>
            <person name="Couturier J."/>
            <person name="Covert S."/>
            <person name="Cronk Q."/>
            <person name="Cunningham R."/>
            <person name="Davis J."/>
            <person name="Degroeve S."/>
            <person name="Dejardin A."/>
            <person name="Depamphilis C."/>
            <person name="Detter J."/>
            <person name="Dirks B."/>
            <person name="Dubchak I."/>
            <person name="Duplessis S."/>
            <person name="Ehlting J."/>
            <person name="Ellis B."/>
            <person name="Gendler K."/>
            <person name="Goodstein D."/>
            <person name="Gribskov M."/>
            <person name="Grimwood J."/>
            <person name="Groover A."/>
            <person name="Gunter L."/>
            <person name="Hamberger B."/>
            <person name="Heinze B."/>
            <person name="Helariutta Y."/>
            <person name="Henrissat B."/>
            <person name="Holligan D."/>
            <person name="Holt R."/>
            <person name="Huang W."/>
            <person name="Islam-Faridi N."/>
            <person name="Jones S."/>
            <person name="Jones-Rhoades M."/>
            <person name="Jorgensen R."/>
            <person name="Joshi C."/>
            <person name="Kangasjarvi J."/>
            <person name="Karlsson J."/>
            <person name="Kelleher C."/>
            <person name="Kirkpatrick R."/>
            <person name="Kirst M."/>
            <person name="Kohler A."/>
            <person name="Kalluri U."/>
            <person name="Larimer F."/>
            <person name="Leebens-Mack J."/>
            <person name="Leple J.C."/>
            <person name="Locascio P."/>
            <person name="Lou Y."/>
            <person name="Lucas S."/>
            <person name="Martin F."/>
            <person name="Montanini B."/>
            <person name="Napoli C."/>
            <person name="Nelson D.R."/>
            <person name="Nelson C."/>
            <person name="Nieminen K."/>
            <person name="Nilsson O."/>
            <person name="Pereda V."/>
            <person name="Peter G."/>
            <person name="Philippe R."/>
            <person name="Pilate G."/>
            <person name="Poliakov A."/>
            <person name="Razumovskaya J."/>
            <person name="Richardson P."/>
            <person name="Rinaldi C."/>
            <person name="Ritland K."/>
            <person name="Rouze P."/>
            <person name="Ryaboy D."/>
            <person name="Schmutz J."/>
            <person name="Schrader J."/>
            <person name="Segerman B."/>
            <person name="Shin H."/>
            <person name="Siddiqui A."/>
            <person name="Sterky F."/>
            <person name="Terry A."/>
            <person name="Tsai C.J."/>
            <person name="Uberbacher E."/>
            <person name="Unneberg P."/>
            <person name="Vahala J."/>
            <person name="Wall K."/>
            <person name="Wessler S."/>
            <person name="Yang G."/>
            <person name="Yin T."/>
            <person name="Douglas C."/>
            <person name="Marra M."/>
            <person name="Sandberg G."/>
            <person name="Van de Peer Y."/>
            <person name="Rokhsar D."/>
        </authorList>
    </citation>
    <scope>NUCLEOTIDE SEQUENCE [LARGE SCALE GENOMIC DNA]</scope>
    <source>
        <strain evidence="10">cv. Nisqually</strain>
        <strain evidence="9">Nisqually-1</strain>
    </source>
</reference>
<evidence type="ECO:0000256" key="1">
    <source>
        <dbReference type="ARBA" id="ARBA00022603"/>
    </source>
</evidence>
<dbReference type="InterPro" id="IPR007857">
    <property type="entry name" value="Arg_MeTrfase_PRMT5"/>
</dbReference>
<dbReference type="InterPro" id="IPR025799">
    <property type="entry name" value="Arg_MeTrfase"/>
</dbReference>
<feature type="binding site" evidence="4">
    <location>
        <position position="212"/>
    </location>
    <ligand>
        <name>S-adenosyl-L-methionine</name>
        <dbReference type="ChEBI" id="CHEBI:59789"/>
    </ligand>
</feature>
<dbReference type="Proteomes" id="UP000006729">
    <property type="component" value="Chromosome 6"/>
</dbReference>
<dbReference type="Pfam" id="PF17285">
    <property type="entry name" value="PRMT5_TIM"/>
    <property type="match status" value="1"/>
</dbReference>
<dbReference type="Gene3D" id="3.20.20.150">
    <property type="entry name" value="Divalent-metal-dependent TIM barrel enzymes"/>
    <property type="match status" value="1"/>
</dbReference>
<feature type="domain" description="PRMT5 oligomerisation" evidence="8">
    <location>
        <begin position="344"/>
        <end position="396"/>
    </location>
</feature>
<feature type="domain" description="PRMT5 arginine-N-methyltransferase" evidence="6">
    <location>
        <begin position="199"/>
        <end position="294"/>
    </location>
</feature>
<dbReference type="Gene3D" id="3.40.50.150">
    <property type="entry name" value="Vaccinia Virus protein VP39"/>
    <property type="match status" value="1"/>
</dbReference>
<dbReference type="PANTHER" id="PTHR10738">
    <property type="entry name" value="PROTEIN ARGININE N-METHYLTRANSFERASE 5"/>
    <property type="match status" value="1"/>
</dbReference>
<dbReference type="Pfam" id="PF17286">
    <property type="entry name" value="PRMT5_C"/>
    <property type="match status" value="1"/>
</dbReference>
<reference evidence="9" key="2">
    <citation type="submission" date="2017-07" db="EMBL/GenBank/DDBJ databases">
        <title>WGS assembly of Populus trichocarpa.</title>
        <authorList>
            <person name="Tuskan G."/>
            <person name="Difazio S."/>
            <person name="Jansson S."/>
            <person name="Bohlmann J."/>
            <person name="Grigoriev I."/>
            <person name="Hellsten U."/>
            <person name="Putnam N."/>
            <person name="Ralph S."/>
            <person name="Rombauts S."/>
            <person name="Salamov A."/>
            <person name="Schein J."/>
            <person name="Sterck L."/>
            <person name="Aerts A."/>
            <person name="Bhalerao R."/>
            <person name="Bhalerao R."/>
            <person name="Blaudez D."/>
            <person name="Boerjan W."/>
            <person name="Brun A."/>
            <person name="Brunner A."/>
            <person name="Busov V."/>
            <person name="Campbell M."/>
            <person name="Carlson J."/>
            <person name="Chalot M."/>
            <person name="Chapman J."/>
            <person name="Chen G."/>
            <person name="Cooper D."/>
            <person name="Coutinho P."/>
            <person name="Couturier J."/>
            <person name="Covert S."/>
            <person name="Cronk Q."/>
            <person name="Cunningham R."/>
            <person name="Davis J."/>
            <person name="Degroeve S."/>
            <person name="Dejardin A."/>
            <person name="Depamphilis C."/>
            <person name="Detter J."/>
            <person name="Dirks B."/>
            <person name="Dubchak I."/>
            <person name="Duplessis S."/>
            <person name="Ehlting J."/>
            <person name="Ellis B."/>
            <person name="Gendler K."/>
            <person name="Goodstein D."/>
            <person name="Gribskov M."/>
            <person name="Grimwood J."/>
            <person name="Groover A."/>
            <person name="Gunter L."/>
            <person name="Hamberger B."/>
            <person name="Heinze B."/>
            <person name="Helariutta Y."/>
            <person name="Henrissat B."/>
            <person name="Holligan D."/>
            <person name="Holt R."/>
            <person name="Huang W."/>
            <person name="Islam-Faridi N."/>
            <person name="Jones S."/>
            <person name="Jones-Rhoades M."/>
            <person name="Jorgensen R."/>
            <person name="Joshi C."/>
            <person name="Kangasjarvi J."/>
            <person name="Karlsson J."/>
            <person name="Kelleher C."/>
            <person name="Kirkpatrick R."/>
            <person name="Kirst M."/>
            <person name="Kohler A."/>
            <person name="Kalluri U."/>
            <person name="Larimer F."/>
            <person name="Leebens-Mack J."/>
            <person name="Leple J."/>
            <person name="Locascio P."/>
            <person name="Lou Y."/>
            <person name="Lucas S."/>
            <person name="Martin F."/>
            <person name="Montanini B."/>
            <person name="Napoli C."/>
            <person name="Nelson D."/>
            <person name="Nelson C."/>
            <person name="Nieminen K."/>
            <person name="Nilsson O."/>
            <person name="Pereda V."/>
            <person name="Peter G."/>
            <person name="Philippe R."/>
            <person name="Pilate G."/>
            <person name="Poliakov A."/>
            <person name="Razumovskaya J."/>
            <person name="Richardson P."/>
            <person name="Rinaldi C."/>
            <person name="Ritland K."/>
            <person name="Rouze P."/>
            <person name="Ryaboy D."/>
            <person name="Schmutz J."/>
            <person name="Schrader J."/>
            <person name="Segerman B."/>
            <person name="Shin H."/>
            <person name="Siddiqui A."/>
            <person name="Sterky F."/>
            <person name="Terry A."/>
            <person name="Tsai C."/>
            <person name="Uberbacher E."/>
            <person name="Unneberg P."/>
            <person name="Vahala J."/>
            <person name="Wall K."/>
            <person name="Wessler S."/>
            <person name="Yang G."/>
            <person name="Yin T."/>
            <person name="Douglas C."/>
            <person name="Marra M."/>
            <person name="Sandberg G."/>
            <person name="Van De Peer Y."/>
            <person name="Rokhsar D."/>
        </authorList>
    </citation>
    <scope>NUCLEOTIDE SEQUENCE</scope>
    <source>
        <strain evidence="9">Nisqually-1</strain>
    </source>
</reference>
<evidence type="ECO:0000256" key="4">
    <source>
        <dbReference type="PIRSR" id="PIRSR015894-2"/>
    </source>
</evidence>
<dbReference type="GO" id="GO:0016274">
    <property type="term" value="F:protein-arginine N-methyltransferase activity"/>
    <property type="evidence" value="ECO:0007669"/>
    <property type="project" value="InterPro"/>
</dbReference>
<evidence type="ECO:0000259" key="6">
    <source>
        <dbReference type="Pfam" id="PF05185"/>
    </source>
</evidence>
<dbReference type="InterPro" id="IPR035248">
    <property type="entry name" value="PRMT5_C"/>
</dbReference>
<evidence type="ECO:0008006" key="11">
    <source>
        <dbReference type="Google" id="ProtNLM"/>
    </source>
</evidence>
<keyword evidence="3 4" id="KW-0949">S-adenosyl-L-methionine</keyword>
<dbReference type="InParanoid" id="A0A2K2A9I6"/>
<dbReference type="STRING" id="3694.A0A2K2A9I6"/>
<evidence type="ECO:0000313" key="9">
    <source>
        <dbReference type="EMBL" id="PNT34190.1"/>
    </source>
</evidence>
<sequence length="397" mass="44717">MDSKTTLKQEIAWANHLSIQACILPSSKGASCSNYARCVNHILLGLNNIQLWLRIPLVKTNDDDVMDANSTSFVSDEHHSQLFVALDICDSLPLVNSLGCWFGEPVTAAIINMDSFLTNGRGYPCLSKCHQKLITGFFYHLIQINISGKLVHSIPRPSSDTTNNFDNNSDSLQRHPLGPYLDYVGYLFQSMDPIPEQERFEPLMDNLEAQTYETFGRDSKKYIQYQRAISKALLDRVPDEEASAVTVLMVVGAGRGPLVRASLQATEETGHKLKVYAVEKNPNAVVTLHVKSHKDLVHFEAAYVHVFTFTHSDYSTKKSNQRYKRLQFEIPCDTGSAMVHGMLFAIFFPLRIPVYMKPGSPLEVHFWRCCGSSKVWYEWCVTSPDSSVIHNISGRSF</sequence>
<feature type="domain" description="PRMT5 TIM barrel" evidence="7">
    <location>
        <begin position="2"/>
        <end position="190"/>
    </location>
</feature>
<dbReference type="PROSITE" id="PS51257">
    <property type="entry name" value="PROKAR_LIPOPROTEIN"/>
    <property type="match status" value="1"/>
</dbReference>
<dbReference type="SUPFAM" id="SSF53335">
    <property type="entry name" value="S-adenosyl-L-methionine-dependent methyltransferases"/>
    <property type="match status" value="1"/>
</dbReference>
<dbReference type="PIRSF" id="PIRSF015894">
    <property type="entry name" value="Skb1_MeTrfase"/>
    <property type="match status" value="1"/>
</dbReference>
<protein>
    <recommendedName>
        <fullName evidence="11">PRMT5 arginine-N-methyltransferase domain-containing protein</fullName>
    </recommendedName>
</protein>
<evidence type="ECO:0000313" key="10">
    <source>
        <dbReference type="Proteomes" id="UP000006729"/>
    </source>
</evidence>
<feature type="site" description="Critical for specifying symmetric addition of methyl groups" evidence="5">
    <location>
        <position position="215"/>
    </location>
</feature>
<organism evidence="9 10">
    <name type="scientific">Populus trichocarpa</name>
    <name type="common">Western balsam poplar</name>
    <name type="synonym">Populus balsamifera subsp. trichocarpa</name>
    <dbReference type="NCBI Taxonomy" id="3694"/>
    <lineage>
        <taxon>Eukaryota</taxon>
        <taxon>Viridiplantae</taxon>
        <taxon>Streptophyta</taxon>
        <taxon>Embryophyta</taxon>
        <taxon>Tracheophyta</taxon>
        <taxon>Spermatophyta</taxon>
        <taxon>Magnoliopsida</taxon>
        <taxon>eudicotyledons</taxon>
        <taxon>Gunneridae</taxon>
        <taxon>Pentapetalae</taxon>
        <taxon>rosids</taxon>
        <taxon>fabids</taxon>
        <taxon>Malpighiales</taxon>
        <taxon>Salicaceae</taxon>
        <taxon>Saliceae</taxon>
        <taxon>Populus</taxon>
    </lineage>
</organism>
<evidence type="ECO:0000259" key="8">
    <source>
        <dbReference type="Pfam" id="PF17286"/>
    </source>
</evidence>
<dbReference type="InterPro" id="IPR035075">
    <property type="entry name" value="PRMT5"/>
</dbReference>
<dbReference type="EMBL" id="CM009295">
    <property type="protein sequence ID" value="PNT34190.1"/>
    <property type="molecule type" value="Genomic_DNA"/>
</dbReference>
<feature type="binding site" evidence="4">
    <location>
        <begin position="221"/>
        <end position="222"/>
    </location>
    <ligand>
        <name>S-adenosyl-L-methionine</name>
        <dbReference type="ChEBI" id="CHEBI:59789"/>
    </ligand>
</feature>
<dbReference type="InterPro" id="IPR029063">
    <property type="entry name" value="SAM-dependent_MTases_sf"/>
</dbReference>
<keyword evidence="1" id="KW-0489">Methyltransferase</keyword>
<accession>A0A2K2A9I6</accession>
<dbReference type="EMBL" id="CM009295">
    <property type="protein sequence ID" value="PNT34191.1"/>
    <property type="molecule type" value="Genomic_DNA"/>
</dbReference>
<dbReference type="Pfam" id="PF05185">
    <property type="entry name" value="PRMT5"/>
    <property type="match status" value="1"/>
</dbReference>
<dbReference type="GO" id="GO:0006355">
    <property type="term" value="P:regulation of DNA-templated transcription"/>
    <property type="evidence" value="ECO:0000318"/>
    <property type="project" value="GO_Central"/>
</dbReference>
<name>A0A2K2A9I6_POPTR</name>
<evidence type="ECO:0000256" key="3">
    <source>
        <dbReference type="ARBA" id="ARBA00022691"/>
    </source>
</evidence>
<evidence type="ECO:0000259" key="7">
    <source>
        <dbReference type="Pfam" id="PF17285"/>
    </source>
</evidence>
<keyword evidence="2" id="KW-0808">Transferase</keyword>
<gene>
    <name evidence="9" type="ORF">POPTR_006G280500</name>
</gene>
<dbReference type="AlphaFoldDB" id="A0A2K2A9I6"/>
<dbReference type="GO" id="GO:0005634">
    <property type="term" value="C:nucleus"/>
    <property type="evidence" value="ECO:0000318"/>
    <property type="project" value="GO_Central"/>
</dbReference>
<evidence type="ECO:0000256" key="2">
    <source>
        <dbReference type="ARBA" id="ARBA00022679"/>
    </source>
</evidence>
<dbReference type="PANTHER" id="PTHR10738:SF0">
    <property type="entry name" value="PROTEIN ARGININE N-METHYLTRANSFERASE 5"/>
    <property type="match status" value="1"/>
</dbReference>